<dbReference type="PROSITE" id="PS51374">
    <property type="entry name" value="NDPK_LIKE"/>
    <property type="match status" value="1"/>
</dbReference>
<dbReference type="Gene3D" id="3.30.70.141">
    <property type="entry name" value="Nucleoside diphosphate kinase-like domain"/>
    <property type="match status" value="1"/>
</dbReference>
<evidence type="ECO:0000256" key="1">
    <source>
        <dbReference type="ARBA" id="ARBA00001946"/>
    </source>
</evidence>
<dbReference type="EMBL" id="UINC01066763">
    <property type="protein sequence ID" value="SVB97793.1"/>
    <property type="molecule type" value="Genomic_DNA"/>
</dbReference>
<dbReference type="FunFam" id="3.30.70.141:FF:000003">
    <property type="entry name" value="Nucleoside diphosphate kinase"/>
    <property type="match status" value="1"/>
</dbReference>
<dbReference type="SUPFAM" id="SSF54919">
    <property type="entry name" value="Nucleoside diphosphate kinase, NDK"/>
    <property type="match status" value="1"/>
</dbReference>
<dbReference type="InterPro" id="IPR001564">
    <property type="entry name" value="Nucleoside_diP_kinase"/>
</dbReference>
<dbReference type="GO" id="GO:0006183">
    <property type="term" value="P:GTP biosynthetic process"/>
    <property type="evidence" value="ECO:0007669"/>
    <property type="project" value="InterPro"/>
</dbReference>
<sequence length="149" mass="16453">MEKTLVLIKPDAMQRGLVGEVLSRLEQRGLRIIAMKLVQISDELARQHYSEHEGKPFFPGLVDYITSSPVLAIIFEGTNAVSAVRTTVGSTNPAEATAGTIRGDLGIETGRNLVHASDSVKSGIRESDIFFSQSEIYAWTRSIDEWIFE</sequence>
<evidence type="ECO:0000256" key="11">
    <source>
        <dbReference type="ARBA" id="ARBA00023080"/>
    </source>
</evidence>
<dbReference type="PANTHER" id="PTHR11349">
    <property type="entry name" value="NUCLEOSIDE DIPHOSPHATE KINASE"/>
    <property type="match status" value="1"/>
</dbReference>
<evidence type="ECO:0000256" key="7">
    <source>
        <dbReference type="ARBA" id="ARBA00022741"/>
    </source>
</evidence>
<keyword evidence="8" id="KW-0418">Kinase</keyword>
<evidence type="ECO:0000256" key="5">
    <source>
        <dbReference type="ARBA" id="ARBA00022679"/>
    </source>
</evidence>
<gene>
    <name evidence="13" type="ORF">METZ01_LOCUS250647</name>
</gene>
<feature type="domain" description="Nucleoside diphosphate kinase-like" evidence="12">
    <location>
        <begin position="1"/>
        <end position="138"/>
    </location>
</feature>
<dbReference type="AlphaFoldDB" id="A0A382IFW5"/>
<accession>A0A382IFW5</accession>
<dbReference type="GO" id="GO:0046872">
    <property type="term" value="F:metal ion binding"/>
    <property type="evidence" value="ECO:0007669"/>
    <property type="project" value="UniProtKB-KW"/>
</dbReference>
<keyword evidence="5" id="KW-0808">Transferase</keyword>
<evidence type="ECO:0000259" key="12">
    <source>
        <dbReference type="SMART" id="SM00562"/>
    </source>
</evidence>
<keyword evidence="11" id="KW-0546">Nucleotide metabolism</keyword>
<name>A0A382IFW5_9ZZZZ</name>
<dbReference type="HAMAP" id="MF_00451">
    <property type="entry name" value="NDP_kinase"/>
    <property type="match status" value="1"/>
</dbReference>
<dbReference type="EC" id="2.7.4.6" evidence="3"/>
<organism evidence="13">
    <name type="scientific">marine metagenome</name>
    <dbReference type="NCBI Taxonomy" id="408172"/>
    <lineage>
        <taxon>unclassified sequences</taxon>
        <taxon>metagenomes</taxon>
        <taxon>ecological metagenomes</taxon>
    </lineage>
</organism>
<dbReference type="InterPro" id="IPR034907">
    <property type="entry name" value="NDK-like_dom"/>
</dbReference>
<keyword evidence="7" id="KW-0547">Nucleotide-binding</keyword>
<evidence type="ECO:0000256" key="4">
    <source>
        <dbReference type="ARBA" id="ARBA00017632"/>
    </source>
</evidence>
<dbReference type="PRINTS" id="PR01243">
    <property type="entry name" value="NUCDPKINASE"/>
</dbReference>
<evidence type="ECO:0000256" key="10">
    <source>
        <dbReference type="ARBA" id="ARBA00022842"/>
    </source>
</evidence>
<dbReference type="GO" id="GO:0004550">
    <property type="term" value="F:nucleoside diphosphate kinase activity"/>
    <property type="evidence" value="ECO:0007669"/>
    <property type="project" value="UniProtKB-EC"/>
</dbReference>
<evidence type="ECO:0000313" key="13">
    <source>
        <dbReference type="EMBL" id="SVB97793.1"/>
    </source>
</evidence>
<evidence type="ECO:0000256" key="9">
    <source>
        <dbReference type="ARBA" id="ARBA00022840"/>
    </source>
</evidence>
<dbReference type="InterPro" id="IPR036850">
    <property type="entry name" value="NDK-like_dom_sf"/>
</dbReference>
<evidence type="ECO:0000256" key="2">
    <source>
        <dbReference type="ARBA" id="ARBA00008142"/>
    </source>
</evidence>
<protein>
    <recommendedName>
        <fullName evidence="4">Nucleoside diphosphate kinase</fullName>
        <ecNumber evidence="3">2.7.4.6</ecNumber>
    </recommendedName>
</protein>
<keyword evidence="10" id="KW-0460">Magnesium</keyword>
<reference evidence="13" key="1">
    <citation type="submission" date="2018-05" db="EMBL/GenBank/DDBJ databases">
        <authorList>
            <person name="Lanie J.A."/>
            <person name="Ng W.-L."/>
            <person name="Kazmierczak K.M."/>
            <person name="Andrzejewski T.M."/>
            <person name="Davidsen T.M."/>
            <person name="Wayne K.J."/>
            <person name="Tettelin H."/>
            <person name="Glass J.I."/>
            <person name="Rusch D."/>
            <person name="Podicherti R."/>
            <person name="Tsui H.-C.T."/>
            <person name="Winkler M.E."/>
        </authorList>
    </citation>
    <scope>NUCLEOTIDE SEQUENCE</scope>
</reference>
<evidence type="ECO:0000256" key="3">
    <source>
        <dbReference type="ARBA" id="ARBA00012966"/>
    </source>
</evidence>
<dbReference type="PROSITE" id="PS00469">
    <property type="entry name" value="NDPK"/>
    <property type="match status" value="1"/>
</dbReference>
<dbReference type="CDD" id="cd04413">
    <property type="entry name" value="NDPk_I"/>
    <property type="match status" value="1"/>
</dbReference>
<dbReference type="GO" id="GO:0006241">
    <property type="term" value="P:CTP biosynthetic process"/>
    <property type="evidence" value="ECO:0007669"/>
    <property type="project" value="InterPro"/>
</dbReference>
<keyword evidence="6" id="KW-0479">Metal-binding</keyword>
<dbReference type="NCBIfam" id="NF001908">
    <property type="entry name" value="PRK00668.1"/>
    <property type="match status" value="1"/>
</dbReference>
<dbReference type="Pfam" id="PF00334">
    <property type="entry name" value="NDK"/>
    <property type="match status" value="1"/>
</dbReference>
<proteinExistence type="inferred from homology"/>
<dbReference type="GO" id="GO:0005524">
    <property type="term" value="F:ATP binding"/>
    <property type="evidence" value="ECO:0007669"/>
    <property type="project" value="UniProtKB-KW"/>
</dbReference>
<dbReference type="InterPro" id="IPR023005">
    <property type="entry name" value="Nucleoside_diP_kinase_AS"/>
</dbReference>
<evidence type="ECO:0000256" key="6">
    <source>
        <dbReference type="ARBA" id="ARBA00022723"/>
    </source>
</evidence>
<keyword evidence="9" id="KW-0067">ATP-binding</keyword>
<comment type="cofactor">
    <cofactor evidence="1">
        <name>Mg(2+)</name>
        <dbReference type="ChEBI" id="CHEBI:18420"/>
    </cofactor>
</comment>
<comment type="similarity">
    <text evidence="2">Belongs to the NDK family.</text>
</comment>
<evidence type="ECO:0000256" key="8">
    <source>
        <dbReference type="ARBA" id="ARBA00022777"/>
    </source>
</evidence>
<dbReference type="SMART" id="SM00562">
    <property type="entry name" value="NDK"/>
    <property type="match status" value="1"/>
</dbReference>
<dbReference type="GO" id="GO:0006228">
    <property type="term" value="P:UTP biosynthetic process"/>
    <property type="evidence" value="ECO:0007669"/>
    <property type="project" value="InterPro"/>
</dbReference>